<name>A0ABV1HXU3_9FIRM</name>
<keyword evidence="3" id="KW-1185">Reference proteome</keyword>
<protein>
    <recommendedName>
        <fullName evidence="4">DUF4367 domain-containing protein</fullName>
    </recommendedName>
</protein>
<evidence type="ECO:0008006" key="4">
    <source>
        <dbReference type="Google" id="ProtNLM"/>
    </source>
</evidence>
<evidence type="ECO:0000256" key="1">
    <source>
        <dbReference type="SAM" id="Phobius"/>
    </source>
</evidence>
<keyword evidence="1" id="KW-0472">Membrane</keyword>
<feature type="transmembrane region" description="Helical" evidence="1">
    <location>
        <begin position="57"/>
        <end position="81"/>
    </location>
</feature>
<accession>A0ABV1HXU3</accession>
<evidence type="ECO:0000313" key="2">
    <source>
        <dbReference type="EMBL" id="MEQ2566383.1"/>
    </source>
</evidence>
<evidence type="ECO:0000313" key="3">
    <source>
        <dbReference type="Proteomes" id="UP001478133"/>
    </source>
</evidence>
<reference evidence="2 3" key="1">
    <citation type="submission" date="2024-03" db="EMBL/GenBank/DDBJ databases">
        <title>Human intestinal bacterial collection.</title>
        <authorList>
            <person name="Pauvert C."/>
            <person name="Hitch T.C.A."/>
            <person name="Clavel T."/>
        </authorList>
    </citation>
    <scope>NUCLEOTIDE SEQUENCE [LARGE SCALE GENOMIC DNA]</scope>
    <source>
        <strain evidence="2 3">CLA-AP-H18</strain>
    </source>
</reference>
<dbReference type="RefSeq" id="WP_211148430.1">
    <property type="nucleotide sequence ID" value="NZ_JBBMEY010000058.1"/>
</dbReference>
<proteinExistence type="predicted"/>
<organism evidence="2 3">
    <name type="scientific">Ruminococcoides intestinihominis</name>
    <dbReference type="NCBI Taxonomy" id="3133161"/>
    <lineage>
        <taxon>Bacteria</taxon>
        <taxon>Bacillati</taxon>
        <taxon>Bacillota</taxon>
        <taxon>Clostridia</taxon>
        <taxon>Eubacteriales</taxon>
        <taxon>Oscillospiraceae</taxon>
        <taxon>Ruminococcoides</taxon>
    </lineage>
</organism>
<keyword evidence="1" id="KW-1133">Transmembrane helix</keyword>
<dbReference type="Proteomes" id="UP001478133">
    <property type="component" value="Unassembled WGS sequence"/>
</dbReference>
<gene>
    <name evidence="2" type="ORF">ABFO16_09060</name>
</gene>
<sequence>MDKFDFDLYKKQTDEIDLTDKQKQDLINNILDKEKRENLKVIDFPTEKPKVYKYKNLLAIAAGFVIIISIAFLTNLVPGFLSSQKMDDFSLVNSLSDKDKKSIQKEIVVEFKDKKSGKKREVESKPLDLQLKGKHITSVDVYSAGNNYIVLNSYSSGTAYAEASTSYSNINYSDIDFLGWMPSEENIDNLKALSAQSTSDEYYKYMYDTIYMTIYFSNGDTVKQKLVVSYDDNYNYTIE</sequence>
<dbReference type="EMBL" id="JBBMFI010000052">
    <property type="protein sequence ID" value="MEQ2566383.1"/>
    <property type="molecule type" value="Genomic_DNA"/>
</dbReference>
<comment type="caution">
    <text evidence="2">The sequence shown here is derived from an EMBL/GenBank/DDBJ whole genome shotgun (WGS) entry which is preliminary data.</text>
</comment>
<keyword evidence="1" id="KW-0812">Transmembrane</keyword>